<evidence type="ECO:0000256" key="11">
    <source>
        <dbReference type="SAM" id="MobiDB-lite"/>
    </source>
</evidence>
<evidence type="ECO:0000256" key="5">
    <source>
        <dbReference type="ARBA" id="ARBA00022692"/>
    </source>
</evidence>
<organism evidence="14 15">
    <name type="scientific">Bradyrhizobium icense</name>
    <dbReference type="NCBI Taxonomy" id="1274631"/>
    <lineage>
        <taxon>Bacteria</taxon>
        <taxon>Pseudomonadati</taxon>
        <taxon>Pseudomonadota</taxon>
        <taxon>Alphaproteobacteria</taxon>
        <taxon>Hyphomicrobiales</taxon>
        <taxon>Nitrobacteraceae</taxon>
        <taxon>Bradyrhizobium</taxon>
    </lineage>
</organism>
<dbReference type="SUPFAM" id="SSF81342">
    <property type="entry name" value="Transmembrane di-heme cytochromes"/>
    <property type="match status" value="1"/>
</dbReference>
<dbReference type="GO" id="GO:0046872">
    <property type="term" value="F:metal ion binding"/>
    <property type="evidence" value="ECO:0007669"/>
    <property type="project" value="UniProtKB-KW"/>
</dbReference>
<keyword evidence="7" id="KW-0249">Electron transport</keyword>
<feature type="transmembrane region" description="Helical" evidence="12">
    <location>
        <begin position="12"/>
        <end position="33"/>
    </location>
</feature>
<dbReference type="SUPFAM" id="SSF49344">
    <property type="entry name" value="CBD9-like"/>
    <property type="match status" value="1"/>
</dbReference>
<reference evidence="14 15" key="1">
    <citation type="submission" date="2016-07" db="EMBL/GenBank/DDBJ databases">
        <title>Complete genome sequence of Bradyrhizobium icense LMTR 13T, a potential inoculant strain isolated from lima bean (Phaseolus lunatus) in Peru.</title>
        <authorList>
            <person name="Ormeno-Orrillo E."/>
            <person name="Duran D."/>
            <person name="Rogel M.A."/>
            <person name="Rey L."/>
            <person name="Imperial J."/>
            <person name="Ruiz-Argueso T."/>
            <person name="Martinez-Romero E."/>
        </authorList>
    </citation>
    <scope>NUCLEOTIDE SEQUENCE [LARGE SCALE GENOMIC DNA]</scope>
    <source>
        <strain evidence="14 15">LMTR 13</strain>
    </source>
</reference>
<feature type="transmembrane region" description="Helical" evidence="12">
    <location>
        <begin position="137"/>
        <end position="157"/>
    </location>
</feature>
<feature type="transmembrane region" description="Helical" evidence="12">
    <location>
        <begin position="53"/>
        <end position="74"/>
    </location>
</feature>
<dbReference type="Pfam" id="PF01292">
    <property type="entry name" value="Ni_hydr_CYTB"/>
    <property type="match status" value="1"/>
</dbReference>
<dbReference type="Gene3D" id="1.20.950.20">
    <property type="entry name" value="Transmembrane di-heme cytochromes, Chain C"/>
    <property type="match status" value="1"/>
</dbReference>
<gene>
    <name evidence="14" type="ORF">LMTR13_34165</name>
</gene>
<dbReference type="KEGG" id="bic:LMTR13_34165"/>
<evidence type="ECO:0000313" key="15">
    <source>
        <dbReference type="Proteomes" id="UP000092839"/>
    </source>
</evidence>
<evidence type="ECO:0000256" key="1">
    <source>
        <dbReference type="ARBA" id="ARBA00004651"/>
    </source>
</evidence>
<evidence type="ECO:0000256" key="10">
    <source>
        <dbReference type="ARBA" id="ARBA00023136"/>
    </source>
</evidence>
<feature type="transmembrane region" description="Helical" evidence="12">
    <location>
        <begin position="251"/>
        <end position="270"/>
    </location>
</feature>
<evidence type="ECO:0000256" key="7">
    <source>
        <dbReference type="ARBA" id="ARBA00022982"/>
    </source>
</evidence>
<keyword evidence="15" id="KW-1185">Reference proteome</keyword>
<dbReference type="AlphaFoldDB" id="A0A1B1UNV6"/>
<feature type="domain" description="Cytochrome c-552/DMSO reductase-like haem-binding" evidence="13">
    <location>
        <begin position="298"/>
        <end position="620"/>
    </location>
</feature>
<evidence type="ECO:0000259" key="13">
    <source>
        <dbReference type="SMART" id="SM00887"/>
    </source>
</evidence>
<dbReference type="SMART" id="SM00887">
    <property type="entry name" value="EB_dh"/>
    <property type="match status" value="1"/>
</dbReference>
<evidence type="ECO:0000256" key="2">
    <source>
        <dbReference type="ARBA" id="ARBA00022448"/>
    </source>
</evidence>
<feature type="compositionally biased region" description="Basic and acidic residues" evidence="11">
    <location>
        <begin position="221"/>
        <end position="235"/>
    </location>
</feature>
<name>A0A1B1UNV6_9BRAD</name>
<keyword evidence="8 12" id="KW-1133">Transmembrane helix</keyword>
<evidence type="ECO:0000256" key="9">
    <source>
        <dbReference type="ARBA" id="ARBA00023004"/>
    </source>
</evidence>
<dbReference type="InterPro" id="IPR011577">
    <property type="entry name" value="Cyt_b561_bac/Ni-Hgenase"/>
</dbReference>
<dbReference type="InterPro" id="IPR016174">
    <property type="entry name" value="Di-haem_cyt_TM"/>
</dbReference>
<dbReference type="STRING" id="1274631.LMTR13_34165"/>
<sequence>MRQRKTDYGTIILHWTFVAAFAVALVTGLRIATETPDRTWINWFDAVLPRDSVWIAHMQAAVVLVAVAIGYLVYMLRSGLGRRVQLDKVRLRGLFGRGQARLSAVIALMYWIFFVTMFGLLVSGGALYFGFYSGYDVAMLHWVGTWVILAFVVLHVLTQYKSGGISQLLRIFRPAPLPAPPPRLDAVELLGLLAERSARLPESEGASAPPEVSSHPLQPRAETRRDRTDEPDPAPRSHGGPSRSRNPTLQANPFLVAAAAAITGASLLVATDRLAVDSVQIRRINPADAPVLDGDTSDRAWRGVRPFSLLTGEGGNFDGKGETRIAIRAVHDGTYAYFLFTWEDSTRSLKHLPLVKEADGWHLLHSGLQAGDEHRYNEDKFSVLLTTSDVTLAGGRTFHPGPQPVAGAPATMSGRGLHYTASGYADVWQWKATSGAIGWMDDTHFGPPLDPTPMQAANVVPYKGGFAPDPGTASYRDNFTVEADTSGGPRRSRLIAPLRLPKDVAATTGAMGDIDLDPNHGESEGARWFMTEQDSVPYSTSIDARIPTGTVIPGVILGGEFSGDRADVRSAARWASGHWALEVKRRLDTTSQFDVPIKTGIFMRVAAFDHSQIRHTRHVRPIRIEVE</sequence>
<dbReference type="GO" id="GO:0009055">
    <property type="term" value="F:electron transfer activity"/>
    <property type="evidence" value="ECO:0007669"/>
    <property type="project" value="InterPro"/>
</dbReference>
<keyword evidence="10 12" id="KW-0472">Membrane</keyword>
<dbReference type="Gene3D" id="2.60.40.1190">
    <property type="match status" value="1"/>
</dbReference>
<protein>
    <recommendedName>
        <fullName evidence="13">Cytochrome c-552/DMSO reductase-like haem-binding domain-containing protein</fullName>
    </recommendedName>
</protein>
<dbReference type="OrthoDB" id="5337932at2"/>
<evidence type="ECO:0000256" key="3">
    <source>
        <dbReference type="ARBA" id="ARBA00022475"/>
    </source>
</evidence>
<comment type="subcellular location">
    <subcellularLocation>
        <location evidence="1">Cell membrane</location>
        <topology evidence="1">Multi-pass membrane protein</topology>
    </subcellularLocation>
</comment>
<feature type="region of interest" description="Disordered" evidence="11">
    <location>
        <begin position="202"/>
        <end position="248"/>
    </location>
</feature>
<dbReference type="GO" id="GO:0022904">
    <property type="term" value="P:respiratory electron transport chain"/>
    <property type="evidence" value="ECO:0007669"/>
    <property type="project" value="InterPro"/>
</dbReference>
<keyword evidence="5 12" id="KW-0812">Transmembrane</keyword>
<dbReference type="Proteomes" id="UP000092839">
    <property type="component" value="Chromosome"/>
</dbReference>
<proteinExistence type="predicted"/>
<dbReference type="GO" id="GO:0005886">
    <property type="term" value="C:plasma membrane"/>
    <property type="evidence" value="ECO:0007669"/>
    <property type="project" value="UniProtKB-SubCell"/>
</dbReference>
<dbReference type="CDD" id="cd09625">
    <property type="entry name" value="DOMON_like_cytochrome"/>
    <property type="match status" value="1"/>
</dbReference>
<evidence type="ECO:0000256" key="8">
    <source>
        <dbReference type="ARBA" id="ARBA00022989"/>
    </source>
</evidence>
<keyword evidence="9" id="KW-0408">Iron</keyword>
<accession>A0A1B1UNV6</accession>
<dbReference type="Pfam" id="PF09459">
    <property type="entry name" value="EB_dh"/>
    <property type="match status" value="1"/>
</dbReference>
<keyword evidence="4" id="KW-0349">Heme</keyword>
<dbReference type="EMBL" id="CP016428">
    <property type="protein sequence ID" value="ANW04437.1"/>
    <property type="molecule type" value="Genomic_DNA"/>
</dbReference>
<evidence type="ECO:0000313" key="14">
    <source>
        <dbReference type="EMBL" id="ANW04437.1"/>
    </source>
</evidence>
<dbReference type="InterPro" id="IPR019020">
    <property type="entry name" value="Cyt-c552/DMSO_Rdtase_haem-bd"/>
</dbReference>
<keyword evidence="2" id="KW-0813">Transport</keyword>
<keyword evidence="3" id="KW-1003">Cell membrane</keyword>
<evidence type="ECO:0000256" key="4">
    <source>
        <dbReference type="ARBA" id="ARBA00022617"/>
    </source>
</evidence>
<keyword evidence="6" id="KW-0479">Metal-binding</keyword>
<dbReference type="GO" id="GO:0020037">
    <property type="term" value="F:heme binding"/>
    <property type="evidence" value="ECO:0007669"/>
    <property type="project" value="InterPro"/>
</dbReference>
<evidence type="ECO:0000256" key="12">
    <source>
        <dbReference type="SAM" id="Phobius"/>
    </source>
</evidence>
<evidence type="ECO:0000256" key="6">
    <source>
        <dbReference type="ARBA" id="ARBA00022723"/>
    </source>
</evidence>
<feature type="transmembrane region" description="Helical" evidence="12">
    <location>
        <begin position="102"/>
        <end position="131"/>
    </location>
</feature>